<dbReference type="SUPFAM" id="SSF52540">
    <property type="entry name" value="P-loop containing nucleoside triphosphate hydrolases"/>
    <property type="match status" value="2"/>
</dbReference>
<dbReference type="Proteomes" id="UP000503339">
    <property type="component" value="Chromosome"/>
</dbReference>
<dbReference type="InterPro" id="IPR006555">
    <property type="entry name" value="ATP-dep_Helicase_C"/>
</dbReference>
<dbReference type="GO" id="GO:0003677">
    <property type="term" value="F:DNA binding"/>
    <property type="evidence" value="ECO:0007669"/>
    <property type="project" value="InterPro"/>
</dbReference>
<organism evidence="2 3">
    <name type="scientific">Mesorhizobium erdmanii</name>
    <dbReference type="NCBI Taxonomy" id="1777866"/>
    <lineage>
        <taxon>Bacteria</taxon>
        <taxon>Pseudomonadati</taxon>
        <taxon>Pseudomonadota</taxon>
        <taxon>Alphaproteobacteria</taxon>
        <taxon>Hyphomicrobiales</taxon>
        <taxon>Phyllobacteriaceae</taxon>
        <taxon>Mesorhizobium</taxon>
    </lineage>
</organism>
<dbReference type="InterPro" id="IPR014001">
    <property type="entry name" value="Helicase_ATP-bd"/>
</dbReference>
<dbReference type="GO" id="GO:0006139">
    <property type="term" value="P:nucleobase-containing compound metabolic process"/>
    <property type="evidence" value="ECO:0007669"/>
    <property type="project" value="InterPro"/>
</dbReference>
<accession>A0A6M7UFH3</accession>
<dbReference type="PROSITE" id="PS51192">
    <property type="entry name" value="HELICASE_ATP_BIND_1"/>
    <property type="match status" value="1"/>
</dbReference>
<evidence type="ECO:0000313" key="3">
    <source>
        <dbReference type="Proteomes" id="UP000503339"/>
    </source>
</evidence>
<name>A0A6M7UFH3_9HYPH</name>
<dbReference type="EMBL" id="CP033361">
    <property type="protein sequence ID" value="QKC74848.1"/>
    <property type="molecule type" value="Genomic_DNA"/>
</dbReference>
<protein>
    <recommendedName>
        <fullName evidence="1">Helicase ATP-binding domain-containing protein</fullName>
    </recommendedName>
</protein>
<feature type="domain" description="Helicase ATP-binding" evidence="1">
    <location>
        <begin position="49"/>
        <end position="314"/>
    </location>
</feature>
<dbReference type="RefSeq" id="WP_064990896.1">
    <property type="nucleotide sequence ID" value="NZ_CP033361.1"/>
</dbReference>
<dbReference type="SMART" id="SM00491">
    <property type="entry name" value="HELICc2"/>
    <property type="match status" value="1"/>
</dbReference>
<dbReference type="SMART" id="SM00487">
    <property type="entry name" value="DEXDc"/>
    <property type="match status" value="1"/>
</dbReference>
<dbReference type="Pfam" id="PF13307">
    <property type="entry name" value="Helicase_C_2"/>
    <property type="match status" value="1"/>
</dbReference>
<sequence length="844" mass="95207">MVDTFDFGGLEKPKAGAKLTNPRDIFRARPSGKSKIKELWQGQAKALDDWFAKPDRNTLISMYTGAGKTLVGCLIAQSLLNQGRRNVVYACPTIDLIRQTEKEANAIGLNTTTYFEQNFSNDGFDQGKSFCITTYQALLITRTKFRGQRRPGAIIFDDAHVGERLVRDVFTVRISKIDHKDLFVSLLPDIEEAFTEIGQKHNFDAVMADTSAGSVALCPPNGIYARSDRIQATLQRFAGSSFEIELPLDYLKGHIGCCAVTISKNIIEFTPAFLPSMNILALEDNAVPKVFLSATVQSRGDIIRAFGKSPFVIEPDVDAGRGERVLLFGSAIPSFVSDKQHINKLSQKHKVLISVPSERSSNNWAPIVTAPSDAKAFSAQLDQFRAANTGKFLLVGRYDGIDLPDDDCRIMVVDGLPIGTSQLERYSFDRLHLDQAFFARIANRITQLFGRINRGKNDYGVYIIASRDFENWIRNVSNQAFFPKILQEQVRLSEDFCDQIKASITDERVYSIIDQIIDRDPKWVEYYNAHIGLNPLDDKKIEQRDQYTKVDDQFAKREANFIVKLWQGDIQGAIAEFEEEFETIRSNNPRLAGWYSVWIGTAYNMLGNQSAMFDWFDEARNRLGGKLPLPRRQLDEIGTIHPEKTVIEEGLRRFCIGSLPEVMKRGLKAREQAKLAFGDTPHNIAEEAVRQIGANLGFDARRPCNDVHDGPDDLWLDHHTKIAIPIELKNEKKGTAINSEEVGEIFQHLEWTRTNYKGYSVPGILVYTESSSVTDSSNPSLDMFFTNRERLESLWDDFTQIVAQMAKTTPVERYAIASQVGESDKWTSEAIFNRLALKSLKQVN</sequence>
<dbReference type="Gene3D" id="3.40.50.300">
    <property type="entry name" value="P-loop containing nucleotide triphosphate hydrolases"/>
    <property type="match status" value="2"/>
</dbReference>
<dbReference type="InterPro" id="IPR006935">
    <property type="entry name" value="Helicase/UvrB_N"/>
</dbReference>
<reference evidence="2 3" key="1">
    <citation type="submission" date="2018-10" db="EMBL/GenBank/DDBJ databases">
        <authorList>
            <person name="Perry B.J."/>
            <person name="Sullivan J.T."/>
            <person name="Murphy R.J.T."/>
            <person name="Ramsay J.P."/>
            <person name="Ronson C.W."/>
        </authorList>
    </citation>
    <scope>NUCLEOTIDE SEQUENCE [LARGE SCALE GENOMIC DNA]</scope>
    <source>
        <strain evidence="2 3">NZP2014</strain>
    </source>
</reference>
<dbReference type="InterPro" id="IPR027417">
    <property type="entry name" value="P-loop_NTPase"/>
</dbReference>
<dbReference type="Pfam" id="PF04851">
    <property type="entry name" value="ResIII"/>
    <property type="match status" value="1"/>
</dbReference>
<dbReference type="GO" id="GO:0016818">
    <property type="term" value="F:hydrolase activity, acting on acid anhydrides, in phosphorus-containing anhydrides"/>
    <property type="evidence" value="ECO:0007669"/>
    <property type="project" value="InterPro"/>
</dbReference>
<dbReference type="GO" id="GO:0005524">
    <property type="term" value="F:ATP binding"/>
    <property type="evidence" value="ECO:0007669"/>
    <property type="project" value="InterPro"/>
</dbReference>
<gene>
    <name evidence="2" type="ORF">EB233_04220</name>
</gene>
<proteinExistence type="predicted"/>
<dbReference type="KEGG" id="merd:EB233_04220"/>
<evidence type="ECO:0000259" key="1">
    <source>
        <dbReference type="PROSITE" id="PS51192"/>
    </source>
</evidence>
<evidence type="ECO:0000313" key="2">
    <source>
        <dbReference type="EMBL" id="QKC74848.1"/>
    </source>
</evidence>
<keyword evidence="3" id="KW-1185">Reference proteome</keyword>
<dbReference type="AlphaFoldDB" id="A0A6M7UFH3"/>
<dbReference type="GO" id="GO:0004386">
    <property type="term" value="F:helicase activity"/>
    <property type="evidence" value="ECO:0007669"/>
    <property type="project" value="InterPro"/>
</dbReference>